<dbReference type="InterPro" id="IPR014720">
    <property type="entry name" value="dsRBD_dom"/>
</dbReference>
<dbReference type="EC" id="3.1.26.3" evidence="8"/>
<dbReference type="Gene3D" id="1.10.1520.10">
    <property type="entry name" value="Ribonuclease III domain"/>
    <property type="match status" value="1"/>
</dbReference>
<dbReference type="SUPFAM" id="SSF69065">
    <property type="entry name" value="RNase III domain-like"/>
    <property type="match status" value="1"/>
</dbReference>
<dbReference type="GO" id="GO:0006364">
    <property type="term" value="P:rRNA processing"/>
    <property type="evidence" value="ECO:0007669"/>
    <property type="project" value="UniProtKB-UniRule"/>
</dbReference>
<evidence type="ECO:0000256" key="4">
    <source>
        <dbReference type="ARBA" id="ARBA00022722"/>
    </source>
</evidence>
<organism evidence="11 12">
    <name type="scientific">Oxynema aestuarii AP17</name>
    <dbReference type="NCBI Taxonomy" id="2064643"/>
    <lineage>
        <taxon>Bacteria</taxon>
        <taxon>Bacillati</taxon>
        <taxon>Cyanobacteriota</taxon>
        <taxon>Cyanophyceae</taxon>
        <taxon>Oscillatoriophycideae</taxon>
        <taxon>Oscillatoriales</taxon>
        <taxon>Oscillatoriaceae</taxon>
        <taxon>Oxynema</taxon>
        <taxon>Oxynema aestuarii</taxon>
    </lineage>
</organism>
<feature type="active site" evidence="8">
    <location>
        <position position="126"/>
    </location>
</feature>
<evidence type="ECO:0000256" key="3">
    <source>
        <dbReference type="ARBA" id="ARBA00022664"/>
    </source>
</evidence>
<dbReference type="Proteomes" id="UP000500857">
    <property type="component" value="Chromosome"/>
</dbReference>
<keyword evidence="6 8" id="KW-0378">Hydrolase</keyword>
<name>A0A6H1TZN6_9CYAN</name>
<keyword evidence="5 8" id="KW-0255">Endonuclease</keyword>
<gene>
    <name evidence="8 11" type="primary">rnc</name>
    <name evidence="11" type="ORF">HCG48_14555</name>
</gene>
<feature type="domain" description="RNase III" evidence="10">
    <location>
        <begin position="12"/>
        <end position="137"/>
    </location>
</feature>
<keyword evidence="8" id="KW-0460">Magnesium</keyword>
<keyword evidence="4 8" id="KW-0540">Nuclease</keyword>
<dbReference type="KEGG" id="oxy:HCG48_14555"/>
<feature type="binding site" evidence="8">
    <location>
        <position position="123"/>
    </location>
    <ligand>
        <name>Mg(2+)</name>
        <dbReference type="ChEBI" id="CHEBI:18420"/>
    </ligand>
</feature>
<evidence type="ECO:0000259" key="10">
    <source>
        <dbReference type="PROSITE" id="PS50142"/>
    </source>
</evidence>
<dbReference type="PROSITE" id="PS50142">
    <property type="entry name" value="RNASE_3_2"/>
    <property type="match status" value="1"/>
</dbReference>
<feature type="binding site" evidence="8">
    <location>
        <position position="126"/>
    </location>
    <ligand>
        <name>Mg(2+)</name>
        <dbReference type="ChEBI" id="CHEBI:18420"/>
    </ligand>
</feature>
<dbReference type="GO" id="GO:0046872">
    <property type="term" value="F:metal ion binding"/>
    <property type="evidence" value="ECO:0007669"/>
    <property type="project" value="UniProtKB-KW"/>
</dbReference>
<comment type="function">
    <text evidence="8">Digests double-stranded RNA. Involved in the processing of primary rRNA transcript to yield the immediate precursors to the large and small rRNAs (23S and 16S). Processes some mRNAs, and tRNAs when they are encoded in the rRNA operon. Processes pre-crRNA and tracrRNA of type II CRISPR loci if present in the organism.</text>
</comment>
<dbReference type="SMART" id="SM00535">
    <property type="entry name" value="RIBOc"/>
    <property type="match status" value="1"/>
</dbReference>
<dbReference type="GO" id="GO:0019843">
    <property type="term" value="F:rRNA binding"/>
    <property type="evidence" value="ECO:0007669"/>
    <property type="project" value="UniProtKB-KW"/>
</dbReference>
<dbReference type="InterPro" id="IPR011907">
    <property type="entry name" value="RNase_III"/>
</dbReference>
<dbReference type="SMART" id="SM00358">
    <property type="entry name" value="DSRM"/>
    <property type="match status" value="1"/>
</dbReference>
<dbReference type="PANTHER" id="PTHR11207">
    <property type="entry name" value="RIBONUCLEASE III"/>
    <property type="match status" value="1"/>
</dbReference>
<keyword evidence="3 8" id="KW-0507">mRNA processing</keyword>
<accession>A0A6H1TZN6</accession>
<evidence type="ECO:0000313" key="12">
    <source>
        <dbReference type="Proteomes" id="UP000500857"/>
    </source>
</evidence>
<keyword evidence="12" id="KW-1185">Reference proteome</keyword>
<dbReference type="GO" id="GO:0004525">
    <property type="term" value="F:ribonuclease III activity"/>
    <property type="evidence" value="ECO:0007669"/>
    <property type="project" value="UniProtKB-UniRule"/>
</dbReference>
<keyword evidence="7 8" id="KW-0694">RNA-binding</keyword>
<evidence type="ECO:0000256" key="2">
    <source>
        <dbReference type="ARBA" id="ARBA00010183"/>
    </source>
</evidence>
<dbReference type="GO" id="GO:0006397">
    <property type="term" value="P:mRNA processing"/>
    <property type="evidence" value="ECO:0007669"/>
    <property type="project" value="UniProtKB-UniRule"/>
</dbReference>
<evidence type="ECO:0000256" key="5">
    <source>
        <dbReference type="ARBA" id="ARBA00022759"/>
    </source>
</evidence>
<sequence>MTLNHPQRQRELEKLIQKLGLSPQDPIDWQLLDLALIHPSFSSEMNYDRLEFVGDAVLRMAAAEYLDERYPDSKVGELASIRSLLVSDRMLAKIADNYGLERYLLLSPGAAGDRNGRQSRLADALEATLGALYLSTHSLDLVRPWLDEHFKELAEQIRCDPALQNYKDALQELTQSRYQMLPEYRVRETSTVHADPQRFQAEVWFQGTRRGYGQGRTKKAAEQAAARMAFVEMQQAQALPS</sequence>
<dbReference type="Pfam" id="PF00636">
    <property type="entry name" value="Ribonuclease_3"/>
    <property type="match status" value="1"/>
</dbReference>
<dbReference type="GO" id="GO:0003725">
    <property type="term" value="F:double-stranded RNA binding"/>
    <property type="evidence" value="ECO:0007669"/>
    <property type="project" value="TreeGrafter"/>
</dbReference>
<dbReference type="HAMAP" id="MF_00104">
    <property type="entry name" value="RNase_III"/>
    <property type="match status" value="1"/>
</dbReference>
<reference evidence="11 12" key="1">
    <citation type="submission" date="2020-04" db="EMBL/GenBank/DDBJ databases">
        <authorList>
            <person name="Basu S."/>
            <person name="Maruthanayagam V."/>
            <person name="Chakraborty S."/>
            <person name="Pramanik A."/>
            <person name="Mukherjee J."/>
            <person name="Brink B."/>
        </authorList>
    </citation>
    <scope>NUCLEOTIDE SEQUENCE [LARGE SCALE GENOMIC DNA]</scope>
    <source>
        <strain evidence="11 12">AP17</strain>
    </source>
</reference>
<keyword evidence="8" id="KW-0963">Cytoplasm</keyword>
<dbReference type="PROSITE" id="PS00517">
    <property type="entry name" value="RNASE_3_1"/>
    <property type="match status" value="1"/>
</dbReference>
<keyword evidence="8" id="KW-0698">rRNA processing</keyword>
<evidence type="ECO:0000256" key="7">
    <source>
        <dbReference type="ARBA" id="ARBA00022884"/>
    </source>
</evidence>
<comment type="subunit">
    <text evidence="8">Homodimer.</text>
</comment>
<evidence type="ECO:0000256" key="1">
    <source>
        <dbReference type="ARBA" id="ARBA00000109"/>
    </source>
</evidence>
<keyword evidence="8" id="KW-0699">rRNA-binding</keyword>
<keyword evidence="8" id="KW-0819">tRNA processing</keyword>
<dbReference type="CDD" id="cd10845">
    <property type="entry name" value="DSRM_RNAse_III_family"/>
    <property type="match status" value="1"/>
</dbReference>
<dbReference type="PANTHER" id="PTHR11207:SF0">
    <property type="entry name" value="RIBONUCLEASE 3"/>
    <property type="match status" value="1"/>
</dbReference>
<dbReference type="Pfam" id="PF00035">
    <property type="entry name" value="dsrm"/>
    <property type="match status" value="1"/>
</dbReference>
<dbReference type="GO" id="GO:0010468">
    <property type="term" value="P:regulation of gene expression"/>
    <property type="evidence" value="ECO:0007669"/>
    <property type="project" value="TreeGrafter"/>
</dbReference>
<evidence type="ECO:0000256" key="6">
    <source>
        <dbReference type="ARBA" id="ARBA00022801"/>
    </source>
</evidence>
<dbReference type="InterPro" id="IPR000999">
    <property type="entry name" value="RNase_III_dom"/>
</dbReference>
<evidence type="ECO:0000256" key="8">
    <source>
        <dbReference type="HAMAP-Rule" id="MF_00104"/>
    </source>
</evidence>
<evidence type="ECO:0000313" key="11">
    <source>
        <dbReference type="EMBL" id="QIZ71656.1"/>
    </source>
</evidence>
<dbReference type="PROSITE" id="PS50137">
    <property type="entry name" value="DS_RBD"/>
    <property type="match status" value="1"/>
</dbReference>
<proteinExistence type="inferred from homology"/>
<protein>
    <recommendedName>
        <fullName evidence="8">Ribonuclease 3</fullName>
        <ecNumber evidence="8">3.1.26.3</ecNumber>
    </recommendedName>
    <alternativeName>
        <fullName evidence="8">Ribonuclease III</fullName>
        <shortName evidence="8">RNase III</shortName>
    </alternativeName>
</protein>
<dbReference type="GO" id="GO:0005737">
    <property type="term" value="C:cytoplasm"/>
    <property type="evidence" value="ECO:0007669"/>
    <property type="project" value="UniProtKB-SubCell"/>
</dbReference>
<dbReference type="RefSeq" id="WP_168569808.1">
    <property type="nucleotide sequence ID" value="NZ_CP051167.1"/>
</dbReference>
<dbReference type="Gene3D" id="3.30.160.20">
    <property type="match status" value="1"/>
</dbReference>
<dbReference type="AlphaFoldDB" id="A0A6H1TZN6"/>
<dbReference type="SUPFAM" id="SSF54768">
    <property type="entry name" value="dsRNA-binding domain-like"/>
    <property type="match status" value="1"/>
</dbReference>
<dbReference type="InterPro" id="IPR036389">
    <property type="entry name" value="RNase_III_sf"/>
</dbReference>
<feature type="binding site" evidence="8">
    <location>
        <position position="51"/>
    </location>
    <ligand>
        <name>Mg(2+)</name>
        <dbReference type="ChEBI" id="CHEBI:18420"/>
    </ligand>
</feature>
<dbReference type="CDD" id="cd00593">
    <property type="entry name" value="RIBOc"/>
    <property type="match status" value="1"/>
</dbReference>
<dbReference type="NCBIfam" id="TIGR02191">
    <property type="entry name" value="RNaseIII"/>
    <property type="match status" value="1"/>
</dbReference>
<keyword evidence="8" id="KW-0479">Metal-binding</keyword>
<feature type="active site" evidence="8">
    <location>
        <position position="55"/>
    </location>
</feature>
<comment type="subcellular location">
    <subcellularLocation>
        <location evidence="8">Cytoplasm</location>
    </subcellularLocation>
</comment>
<dbReference type="EMBL" id="CP051167">
    <property type="protein sequence ID" value="QIZ71656.1"/>
    <property type="molecule type" value="Genomic_DNA"/>
</dbReference>
<comment type="cofactor">
    <cofactor evidence="8">
        <name>Mg(2+)</name>
        <dbReference type="ChEBI" id="CHEBI:18420"/>
    </cofactor>
</comment>
<comment type="similarity">
    <text evidence="2">Belongs to the ribonuclease III family.</text>
</comment>
<comment type="catalytic activity">
    <reaction evidence="1 8">
        <text>Endonucleolytic cleavage to 5'-phosphomonoester.</text>
        <dbReference type="EC" id="3.1.26.3"/>
    </reaction>
</comment>
<feature type="domain" description="DRBM" evidence="9">
    <location>
        <begin position="165"/>
        <end position="235"/>
    </location>
</feature>
<evidence type="ECO:0000259" key="9">
    <source>
        <dbReference type="PROSITE" id="PS50137"/>
    </source>
</evidence>
<dbReference type="GO" id="GO:0008033">
    <property type="term" value="P:tRNA processing"/>
    <property type="evidence" value="ECO:0007669"/>
    <property type="project" value="UniProtKB-KW"/>
</dbReference>